<dbReference type="Proteomes" id="UP000017127">
    <property type="component" value="Unassembled WGS sequence"/>
</dbReference>
<evidence type="ECO:0000256" key="7">
    <source>
        <dbReference type="ARBA" id="ARBA00022825"/>
    </source>
</evidence>
<dbReference type="AlphaFoldDB" id="U7QLA2"/>
<evidence type="ECO:0000256" key="6">
    <source>
        <dbReference type="ARBA" id="ARBA00022803"/>
    </source>
</evidence>
<protein>
    <recommendedName>
        <fullName evidence="9">Serine protease</fullName>
        <ecNumber evidence="9">3.4.21.-</ecNumber>
    </recommendedName>
</protein>
<name>U7QLA2_9CYAN</name>
<gene>
    <name evidence="10" type="ORF">M595_1973</name>
</gene>
<dbReference type="OrthoDB" id="467315at2"/>
<evidence type="ECO:0000256" key="5">
    <source>
        <dbReference type="ARBA" id="ARBA00022801"/>
    </source>
</evidence>
<evidence type="ECO:0000313" key="10">
    <source>
        <dbReference type="EMBL" id="ERT08052.1"/>
    </source>
</evidence>
<reference evidence="10 11" key="1">
    <citation type="journal article" date="2013" name="Front. Microbiol.">
        <title>Comparative genomic analyses of the cyanobacterium, Lyngbya aestuarii BL J, a powerful hydrogen producer.</title>
        <authorList>
            <person name="Kothari A."/>
            <person name="Vaughn M."/>
            <person name="Garcia-Pichel F."/>
        </authorList>
    </citation>
    <scope>NUCLEOTIDE SEQUENCE [LARGE SCALE GENOMIC DNA]</scope>
    <source>
        <strain evidence="10 11">BL J</strain>
    </source>
</reference>
<dbReference type="InterPro" id="IPR008256">
    <property type="entry name" value="Peptidase_S1B"/>
</dbReference>
<dbReference type="EC" id="3.4.21.-" evidence="9"/>
<evidence type="ECO:0000313" key="11">
    <source>
        <dbReference type="Proteomes" id="UP000017127"/>
    </source>
</evidence>
<accession>U7QLA2</accession>
<dbReference type="InterPro" id="IPR043504">
    <property type="entry name" value="Peptidase_S1_PA_chymotrypsin"/>
</dbReference>
<dbReference type="PROSITE" id="PS50005">
    <property type="entry name" value="TPR"/>
    <property type="match status" value="2"/>
</dbReference>
<evidence type="ECO:0000256" key="8">
    <source>
        <dbReference type="PROSITE-ProRule" id="PRU00339"/>
    </source>
</evidence>
<dbReference type="GO" id="GO:0006508">
    <property type="term" value="P:proteolysis"/>
    <property type="evidence" value="ECO:0007669"/>
    <property type="project" value="UniProtKB-KW"/>
</dbReference>
<dbReference type="Gene3D" id="2.40.10.10">
    <property type="entry name" value="Trypsin-like serine proteases"/>
    <property type="match status" value="2"/>
</dbReference>
<dbReference type="PANTHER" id="PTHR44858">
    <property type="entry name" value="TETRATRICOPEPTIDE REPEAT PROTEIN 6"/>
    <property type="match status" value="1"/>
</dbReference>
<dbReference type="InterPro" id="IPR050498">
    <property type="entry name" value="Ycf3"/>
</dbReference>
<keyword evidence="7 9" id="KW-0720">Serine protease</keyword>
<feature type="repeat" description="TPR" evidence="8">
    <location>
        <begin position="276"/>
        <end position="309"/>
    </location>
</feature>
<keyword evidence="2 9" id="KW-0645">Protease</keyword>
<dbReference type="PANTHER" id="PTHR44858:SF1">
    <property type="entry name" value="UDP-N-ACETYLGLUCOSAMINE--PEPTIDE N-ACETYLGLUCOSAMINYLTRANSFERASE SPINDLY-RELATED"/>
    <property type="match status" value="1"/>
</dbReference>
<comment type="caution">
    <text evidence="10">The sequence shown here is derived from an EMBL/GenBank/DDBJ whole genome shotgun (WGS) entry which is preliminary data.</text>
</comment>
<dbReference type="InterPro" id="IPR011990">
    <property type="entry name" value="TPR-like_helical_dom_sf"/>
</dbReference>
<dbReference type="SUPFAM" id="SSF48452">
    <property type="entry name" value="TPR-like"/>
    <property type="match status" value="1"/>
</dbReference>
<dbReference type="RefSeq" id="WP_023065815.1">
    <property type="nucleotide sequence ID" value="NZ_AUZM01000015.1"/>
</dbReference>
<keyword evidence="4" id="KW-0677">Repeat</keyword>
<evidence type="ECO:0000256" key="3">
    <source>
        <dbReference type="ARBA" id="ARBA00022729"/>
    </source>
</evidence>
<comment type="similarity">
    <text evidence="1 9">Belongs to the peptidase S1B family.</text>
</comment>
<keyword evidence="6 8" id="KW-0802">TPR repeat</keyword>
<dbReference type="SUPFAM" id="SSF50494">
    <property type="entry name" value="Trypsin-like serine proteases"/>
    <property type="match status" value="1"/>
</dbReference>
<dbReference type="SMART" id="SM00028">
    <property type="entry name" value="TPR"/>
    <property type="match status" value="2"/>
</dbReference>
<sequence length="407" mass="44097">MSLNRFRQSNFTPDFTQVLLGTVTVAAIVVTQQNIVVAKSAQEVAEIAAPITVQINSLLGDGSGVIVAKLGQKYTVLTVNHVVEETSTNYSIRTHDGENHLATAVTRLQTDNTEPDLAIVEFESNLDYPVATLGDSEQAVIGAQIYVYGYPATGGLTGAEREPELSPGLVTSRPKTRPEGYTLRYQAVTWSGMSGGPVFDGAGRVVGLHGQGEFGFAQTSSGDVAPIKTGFNAAIPINLFMVQLSETPLKREDLQIDETSKTATEPTLSLDNPGDAKTFFFRGLSLLDQGYAWEAIESLNQALKRDPNLPEAYFNMGLARTLLAANVTQEIGTVRGSNPIADYTEAIRLNPGYADAYYNRGLAYLELKKLDLAIADFQQAAQLYRQLGREASYADAVQRIQELETSM</sequence>
<evidence type="ECO:0000256" key="1">
    <source>
        <dbReference type="ARBA" id="ARBA00008764"/>
    </source>
</evidence>
<dbReference type="GO" id="GO:0008236">
    <property type="term" value="F:serine-type peptidase activity"/>
    <property type="evidence" value="ECO:0007669"/>
    <property type="project" value="UniProtKB-KW"/>
</dbReference>
<keyword evidence="11" id="KW-1185">Reference proteome</keyword>
<evidence type="ECO:0000256" key="9">
    <source>
        <dbReference type="RuleBase" id="RU004296"/>
    </source>
</evidence>
<dbReference type="PATRIC" id="fig|1348334.3.peg.1922"/>
<proteinExistence type="inferred from homology"/>
<dbReference type="Gene3D" id="1.25.40.10">
    <property type="entry name" value="Tetratricopeptide repeat domain"/>
    <property type="match status" value="2"/>
</dbReference>
<organism evidence="10 11">
    <name type="scientific">Lyngbya aestuarii BL J</name>
    <dbReference type="NCBI Taxonomy" id="1348334"/>
    <lineage>
        <taxon>Bacteria</taxon>
        <taxon>Bacillati</taxon>
        <taxon>Cyanobacteriota</taxon>
        <taxon>Cyanophyceae</taxon>
        <taxon>Oscillatoriophycideae</taxon>
        <taxon>Oscillatoriales</taxon>
        <taxon>Microcoleaceae</taxon>
        <taxon>Lyngbya</taxon>
    </lineage>
</organism>
<evidence type="ECO:0000256" key="4">
    <source>
        <dbReference type="ARBA" id="ARBA00022737"/>
    </source>
</evidence>
<dbReference type="Pfam" id="PF13365">
    <property type="entry name" value="Trypsin_2"/>
    <property type="match status" value="1"/>
</dbReference>
<dbReference type="PRINTS" id="PR00839">
    <property type="entry name" value="V8PROTEASE"/>
</dbReference>
<dbReference type="InterPro" id="IPR019734">
    <property type="entry name" value="TPR_rpt"/>
</dbReference>
<keyword evidence="5 9" id="KW-0378">Hydrolase</keyword>
<evidence type="ECO:0000256" key="2">
    <source>
        <dbReference type="ARBA" id="ARBA00022670"/>
    </source>
</evidence>
<dbReference type="Pfam" id="PF13414">
    <property type="entry name" value="TPR_11"/>
    <property type="match status" value="1"/>
</dbReference>
<dbReference type="EMBL" id="AUZM01000015">
    <property type="protein sequence ID" value="ERT08052.1"/>
    <property type="molecule type" value="Genomic_DNA"/>
</dbReference>
<feature type="repeat" description="TPR" evidence="8">
    <location>
        <begin position="354"/>
        <end position="387"/>
    </location>
</feature>
<dbReference type="Pfam" id="PF00515">
    <property type="entry name" value="TPR_1"/>
    <property type="match status" value="1"/>
</dbReference>
<keyword evidence="3" id="KW-0732">Signal</keyword>
<dbReference type="InterPro" id="IPR009003">
    <property type="entry name" value="Peptidase_S1_PA"/>
</dbReference>